<dbReference type="Pfam" id="PF12094">
    <property type="entry name" value="DUF3570"/>
    <property type="match status" value="1"/>
</dbReference>
<gene>
    <name evidence="2" type="ORF">CRP01_13685</name>
</gene>
<keyword evidence="1" id="KW-0732">Signal</keyword>
<sequence length="405" mass="46245">MNRYMLALIVLAGLWQLASAQSDTSAYQKKKLQVEEVNLLFSFYQQDGDNSAVTGGIGSEQLTDAASVIKVKLSKEDRQNRAHEFNVDLGIDYYTSASSDKIDPATISSASSADTRVYPTLSWLMTDEQKRYRIGASTSFSHEYDYNSFGLGFNIAKFSADHNRELGLNLQAYFDQWQVIYPIEVRRRYQTENILGLTGSGRNSFSASLVYSQVINRRLQVALMADGVYQQGLLSTPFNRVYFEGQEQAEVEKLPDSRWKLPLGIRANYFLSDFLVARAYYRYYVDQWGIKAHTASLELPVKINSFFSVYPFYRYYTQTQADYFAPYGAHQLTDTYYTSDYDISAFNSHFYGAGLRYGPPNGIFDVKAGAASYGLKMIEFRYGHYERSTQLQSDIFSIQLKFGRN</sequence>
<evidence type="ECO:0008006" key="4">
    <source>
        <dbReference type="Google" id="ProtNLM"/>
    </source>
</evidence>
<organism evidence="2 3">
    <name type="scientific">Flavilitoribacter nigricans (strain ATCC 23147 / DSM 23189 / NBRC 102662 / NCIMB 1420 / SS-2)</name>
    <name type="common">Lewinella nigricans</name>
    <dbReference type="NCBI Taxonomy" id="1122177"/>
    <lineage>
        <taxon>Bacteria</taxon>
        <taxon>Pseudomonadati</taxon>
        <taxon>Bacteroidota</taxon>
        <taxon>Saprospiria</taxon>
        <taxon>Saprospirales</taxon>
        <taxon>Lewinellaceae</taxon>
        <taxon>Flavilitoribacter</taxon>
    </lineage>
</organism>
<evidence type="ECO:0000313" key="2">
    <source>
        <dbReference type="EMBL" id="PHN06016.1"/>
    </source>
</evidence>
<comment type="caution">
    <text evidence="2">The sequence shown here is derived from an EMBL/GenBank/DDBJ whole genome shotgun (WGS) entry which is preliminary data.</text>
</comment>
<dbReference type="RefSeq" id="WP_099150609.1">
    <property type="nucleotide sequence ID" value="NZ_PDUD01000019.1"/>
</dbReference>
<dbReference type="InterPro" id="IPR021953">
    <property type="entry name" value="DUF3570"/>
</dbReference>
<proteinExistence type="predicted"/>
<evidence type="ECO:0000256" key="1">
    <source>
        <dbReference type="SAM" id="SignalP"/>
    </source>
</evidence>
<evidence type="ECO:0000313" key="3">
    <source>
        <dbReference type="Proteomes" id="UP000223913"/>
    </source>
</evidence>
<dbReference type="Proteomes" id="UP000223913">
    <property type="component" value="Unassembled WGS sequence"/>
</dbReference>
<dbReference type="OrthoDB" id="5450709at2"/>
<dbReference type="AlphaFoldDB" id="A0A2D0NCB6"/>
<feature type="signal peptide" evidence="1">
    <location>
        <begin position="1"/>
        <end position="20"/>
    </location>
</feature>
<dbReference type="EMBL" id="PDUD01000019">
    <property type="protein sequence ID" value="PHN06016.1"/>
    <property type="molecule type" value="Genomic_DNA"/>
</dbReference>
<keyword evidence="3" id="KW-1185">Reference proteome</keyword>
<accession>A0A2D0NCB6</accession>
<protein>
    <recommendedName>
        <fullName evidence="4">DUF3570 domain-containing protein</fullName>
    </recommendedName>
</protein>
<name>A0A2D0NCB6_FLAN2</name>
<feature type="chain" id="PRO_5013356632" description="DUF3570 domain-containing protein" evidence="1">
    <location>
        <begin position="21"/>
        <end position="405"/>
    </location>
</feature>
<reference evidence="2 3" key="1">
    <citation type="submission" date="2017-10" db="EMBL/GenBank/DDBJ databases">
        <title>The draft genome sequence of Lewinella nigricans NBRC 102662.</title>
        <authorList>
            <person name="Wang K."/>
        </authorList>
    </citation>
    <scope>NUCLEOTIDE SEQUENCE [LARGE SCALE GENOMIC DNA]</scope>
    <source>
        <strain evidence="2 3">NBRC 102662</strain>
    </source>
</reference>